<evidence type="ECO:0000313" key="2">
    <source>
        <dbReference type="Proteomes" id="UP000595437"/>
    </source>
</evidence>
<dbReference type="AlphaFoldDB" id="A0A7T8GLJ5"/>
<gene>
    <name evidence="1" type="ORF">FKW44_025289</name>
</gene>
<dbReference type="EMBL" id="CP045910">
    <property type="protein sequence ID" value="QQP31629.1"/>
    <property type="molecule type" value="Genomic_DNA"/>
</dbReference>
<dbReference type="Proteomes" id="UP000595437">
    <property type="component" value="Chromosome 21"/>
</dbReference>
<sequence length="52" mass="5702">IQDISFVNNAMHASTDSISGLEESYVTDSIRKQVLRSTAPGHASTNDHHFDT</sequence>
<feature type="non-terminal residue" evidence="1">
    <location>
        <position position="52"/>
    </location>
</feature>
<keyword evidence="2" id="KW-1185">Reference proteome</keyword>
<organism evidence="1 2">
    <name type="scientific">Caligus rogercresseyi</name>
    <name type="common">Sea louse</name>
    <dbReference type="NCBI Taxonomy" id="217165"/>
    <lineage>
        <taxon>Eukaryota</taxon>
        <taxon>Metazoa</taxon>
        <taxon>Ecdysozoa</taxon>
        <taxon>Arthropoda</taxon>
        <taxon>Crustacea</taxon>
        <taxon>Multicrustacea</taxon>
        <taxon>Hexanauplia</taxon>
        <taxon>Copepoda</taxon>
        <taxon>Siphonostomatoida</taxon>
        <taxon>Caligidae</taxon>
        <taxon>Caligus</taxon>
    </lineage>
</organism>
<protein>
    <submittedName>
        <fullName evidence="1">Peroxisomal N1-acetyl-spermine/spermidine oxidase</fullName>
    </submittedName>
</protein>
<proteinExistence type="predicted"/>
<accession>A0A7T8GLJ5</accession>
<name>A0A7T8GLJ5_CALRO</name>
<feature type="non-terminal residue" evidence="1">
    <location>
        <position position="1"/>
    </location>
</feature>
<evidence type="ECO:0000313" key="1">
    <source>
        <dbReference type="EMBL" id="QQP31629.1"/>
    </source>
</evidence>
<reference evidence="2" key="1">
    <citation type="submission" date="2021-01" db="EMBL/GenBank/DDBJ databases">
        <title>Caligus Genome Assembly.</title>
        <authorList>
            <person name="Gallardo-Escarate C."/>
        </authorList>
    </citation>
    <scope>NUCLEOTIDE SEQUENCE [LARGE SCALE GENOMIC DNA]</scope>
</reference>